<dbReference type="RefSeq" id="WP_236133172.1">
    <property type="nucleotide sequence ID" value="NZ_JAKGTH010000007.1"/>
</dbReference>
<dbReference type="Pfam" id="PF14317">
    <property type="entry name" value="YcxB"/>
    <property type="match status" value="1"/>
</dbReference>
<reference evidence="3" key="1">
    <citation type="submission" date="2022-01" db="EMBL/GenBank/DDBJ databases">
        <title>Gillisia lutea sp. nov., isolated from marine plastic residues from the Malvarosa beach (Valencia, Spain).</title>
        <authorList>
            <person name="Vidal-Verdu A."/>
            <person name="Molina-Menor E."/>
            <person name="Satari L."/>
            <person name="Pascual J."/>
            <person name="Pereto J."/>
            <person name="Porcar M."/>
        </authorList>
    </citation>
    <scope>NUCLEOTIDE SEQUENCE</scope>
    <source>
        <strain evidence="3">M10.2A</strain>
    </source>
</reference>
<feature type="transmembrane region" description="Helical" evidence="1">
    <location>
        <begin position="38"/>
        <end position="58"/>
    </location>
</feature>
<evidence type="ECO:0000256" key="1">
    <source>
        <dbReference type="SAM" id="Phobius"/>
    </source>
</evidence>
<keyword evidence="4" id="KW-1185">Reference proteome</keyword>
<proteinExistence type="predicted"/>
<evidence type="ECO:0000259" key="2">
    <source>
        <dbReference type="Pfam" id="PF14317"/>
    </source>
</evidence>
<organism evidence="3 4">
    <name type="scientific">Gillisia lutea</name>
    <dbReference type="NCBI Taxonomy" id="2909668"/>
    <lineage>
        <taxon>Bacteria</taxon>
        <taxon>Pseudomonadati</taxon>
        <taxon>Bacteroidota</taxon>
        <taxon>Flavobacteriia</taxon>
        <taxon>Flavobacteriales</taxon>
        <taxon>Flavobacteriaceae</taxon>
        <taxon>Gillisia</taxon>
    </lineage>
</organism>
<feature type="domain" description="YcxB-like C-terminal" evidence="2">
    <location>
        <begin position="74"/>
        <end position="128"/>
    </location>
</feature>
<comment type="caution">
    <text evidence="3">The sequence shown here is derived from an EMBL/GenBank/DDBJ whole genome shotgun (WGS) entry which is preliminary data.</text>
</comment>
<gene>
    <name evidence="3" type="ORF">L1I30_05035</name>
</gene>
<dbReference type="InterPro" id="IPR025588">
    <property type="entry name" value="YcxB-like_C"/>
</dbReference>
<sequence>MPQIIKKSHPGRKYYNLVFAILWGFVGVGYFFTEENKFLGVLYLMLSLGYIIFHIYNIKRGRNQDYVKWDDHVLEIGQAGVEQLRYPFEEIDSITITKNNLIIKSGAAAGTMVELKGFSEEDIETLKERFTSPEAA</sequence>
<dbReference type="EMBL" id="JAKGTH010000007">
    <property type="protein sequence ID" value="MCF4101020.1"/>
    <property type="molecule type" value="Genomic_DNA"/>
</dbReference>
<evidence type="ECO:0000313" key="3">
    <source>
        <dbReference type="EMBL" id="MCF4101020.1"/>
    </source>
</evidence>
<feature type="transmembrane region" description="Helical" evidence="1">
    <location>
        <begin position="14"/>
        <end position="32"/>
    </location>
</feature>
<accession>A0ABS9EDU2</accession>
<keyword evidence="1" id="KW-0812">Transmembrane</keyword>
<protein>
    <recommendedName>
        <fullName evidence="2">YcxB-like C-terminal domain-containing protein</fullName>
    </recommendedName>
</protein>
<keyword evidence="1" id="KW-0472">Membrane</keyword>
<dbReference type="Proteomes" id="UP001179363">
    <property type="component" value="Unassembled WGS sequence"/>
</dbReference>
<evidence type="ECO:0000313" key="4">
    <source>
        <dbReference type="Proteomes" id="UP001179363"/>
    </source>
</evidence>
<name>A0ABS9EDU2_9FLAO</name>
<keyword evidence="1" id="KW-1133">Transmembrane helix</keyword>